<feature type="non-terminal residue" evidence="2">
    <location>
        <position position="165"/>
    </location>
</feature>
<dbReference type="Proteomes" id="UP000009038">
    <property type="component" value="Unassembled WGS sequence"/>
</dbReference>
<dbReference type="OrthoDB" id="4441576at2759"/>
<gene>
    <name evidence="2" type="ORF">ASPNIDRAFT_188455</name>
</gene>
<dbReference type="HOGENOM" id="CLU_1622871_0_0_1"/>
<evidence type="ECO:0000313" key="2">
    <source>
        <dbReference type="EMBL" id="EHA28495.1"/>
    </source>
</evidence>
<reference evidence="2 3" key="1">
    <citation type="journal article" date="2011" name="Genome Res.">
        <title>Comparative genomics of citric-acid-producing Aspergillus niger ATCC 1015 versus enzyme-producing CBS 513.88.</title>
        <authorList>
            <person name="Andersen M.R."/>
            <person name="Salazar M.P."/>
            <person name="Schaap P.J."/>
            <person name="van de Vondervoort P.J."/>
            <person name="Culley D."/>
            <person name="Thykaer J."/>
            <person name="Frisvad J.C."/>
            <person name="Nielsen K.F."/>
            <person name="Albang R."/>
            <person name="Albermann K."/>
            <person name="Berka R.M."/>
            <person name="Braus G.H."/>
            <person name="Braus-Stromeyer S.A."/>
            <person name="Corrochano L.M."/>
            <person name="Dai Z."/>
            <person name="van Dijck P.W."/>
            <person name="Hofmann G."/>
            <person name="Lasure L.L."/>
            <person name="Magnuson J.K."/>
            <person name="Menke H."/>
            <person name="Meijer M."/>
            <person name="Meijer S.L."/>
            <person name="Nielsen J.B."/>
            <person name="Nielsen M.L."/>
            <person name="van Ooyen A.J."/>
            <person name="Pel H.J."/>
            <person name="Poulsen L."/>
            <person name="Samson R.A."/>
            <person name="Stam H."/>
            <person name="Tsang A."/>
            <person name="van den Brink J.M."/>
            <person name="Atkins A."/>
            <person name="Aerts A."/>
            <person name="Shapiro H."/>
            <person name="Pangilinan J."/>
            <person name="Salamov A."/>
            <person name="Lou Y."/>
            <person name="Lindquist E."/>
            <person name="Lucas S."/>
            <person name="Grimwood J."/>
            <person name="Grigoriev I.V."/>
            <person name="Kubicek C.P."/>
            <person name="Martinez D."/>
            <person name="van Peij N.N."/>
            <person name="Roubos J.A."/>
            <person name="Nielsen J."/>
            <person name="Baker S.E."/>
        </authorList>
    </citation>
    <scope>NUCLEOTIDE SEQUENCE [LARGE SCALE GENOMIC DNA]</scope>
    <source>
        <strain evidence="3">ATCC 1015 / CBS 113.46 / FGSC A1144 / LSHB Ac4 / NCTC 3858a / NRRL 328 / USDA 3528.7</strain>
    </source>
</reference>
<dbReference type="Pfam" id="PF12296">
    <property type="entry name" value="HsbA"/>
    <property type="match status" value="1"/>
</dbReference>
<accession>G3XLI3</accession>
<dbReference type="AlphaFoldDB" id="G3XLI3"/>
<proteinExistence type="predicted"/>
<comment type="caution">
    <text evidence="2">The sequence shown here is derived from an EMBL/GenBank/DDBJ whole genome shotgun (WGS) entry which is preliminary data.</text>
</comment>
<sequence>MNALTTAIQNARQSLDNYQGGTISSLKVKTSVQAAKSAAQKARQNLAQQDEPFNDDEAEQYYQAYQAMCPELVDTVKVAQDKVLCSGRFQLHRFDMLISFLCRRLYSKTLDWRHPRGRPLIHSGMSRTSSGRKPRSTSLRTSMPGQFLVRIKSGRRLMTMTMLCL</sequence>
<evidence type="ECO:0000313" key="3">
    <source>
        <dbReference type="Proteomes" id="UP000009038"/>
    </source>
</evidence>
<dbReference type="EMBL" id="ACJE01000001">
    <property type="protein sequence ID" value="EHA28495.1"/>
    <property type="molecule type" value="Genomic_DNA"/>
</dbReference>
<protein>
    <submittedName>
        <fullName evidence="2">Uncharacterized protein</fullName>
    </submittedName>
</protein>
<organism evidence="2 3">
    <name type="scientific">Aspergillus niger (strain ATCC 1015 / CBS 113.46 / FGSC A1144 / LSHB Ac4 / NCTC 3858a / NRRL 328 / USDA 3528.7)</name>
    <dbReference type="NCBI Taxonomy" id="380704"/>
    <lineage>
        <taxon>Eukaryota</taxon>
        <taxon>Fungi</taxon>
        <taxon>Dikarya</taxon>
        <taxon>Ascomycota</taxon>
        <taxon>Pezizomycotina</taxon>
        <taxon>Eurotiomycetes</taxon>
        <taxon>Eurotiomycetidae</taxon>
        <taxon>Eurotiales</taxon>
        <taxon>Aspergillaceae</taxon>
        <taxon>Aspergillus</taxon>
        <taxon>Aspergillus subgen. Circumdati</taxon>
    </lineage>
</organism>
<name>G3XLI3_ASPNA</name>
<feature type="region of interest" description="Disordered" evidence="1">
    <location>
        <begin position="121"/>
        <end position="140"/>
    </location>
</feature>
<evidence type="ECO:0000256" key="1">
    <source>
        <dbReference type="SAM" id="MobiDB-lite"/>
    </source>
</evidence>
<dbReference type="InterPro" id="IPR021054">
    <property type="entry name" value="Cell_wall_mannoprotein_1"/>
</dbReference>